<evidence type="ECO:0000313" key="2">
    <source>
        <dbReference type="EMBL" id="PIS21108.1"/>
    </source>
</evidence>
<comment type="caution">
    <text evidence="2">The sequence shown here is derived from an EMBL/GenBank/DDBJ whole genome shotgun (WGS) entry which is preliminary data.</text>
</comment>
<keyword evidence="1" id="KW-0812">Transmembrane</keyword>
<name>A0A2H0XAJ5_UNCKA</name>
<dbReference type="Proteomes" id="UP000231414">
    <property type="component" value="Unassembled WGS sequence"/>
</dbReference>
<feature type="transmembrane region" description="Helical" evidence="1">
    <location>
        <begin position="58"/>
        <end position="76"/>
    </location>
</feature>
<feature type="transmembrane region" description="Helical" evidence="1">
    <location>
        <begin position="21"/>
        <end position="38"/>
    </location>
</feature>
<dbReference type="EMBL" id="PEYW01000006">
    <property type="protein sequence ID" value="PIS21108.1"/>
    <property type="molecule type" value="Genomic_DNA"/>
</dbReference>
<proteinExistence type="predicted"/>
<keyword evidence="1" id="KW-1133">Transmembrane helix</keyword>
<sequence>MGLANAKPCPSAVTKNAITNTAAYFFGACLLCLPAIKLLPWPNIKSLIGVGETITTGWQWLLTVILIGQQMFSSALRTHRKNIA</sequence>
<dbReference type="PROSITE" id="PS51257">
    <property type="entry name" value="PROKAR_LIPOPROTEIN"/>
    <property type="match status" value="1"/>
</dbReference>
<evidence type="ECO:0000313" key="3">
    <source>
        <dbReference type="Proteomes" id="UP000231414"/>
    </source>
</evidence>
<reference evidence="3" key="1">
    <citation type="submission" date="2017-09" db="EMBL/GenBank/DDBJ databases">
        <title>Depth-based differentiation of microbial function through sediment-hosted aquifers and enrichment of novel symbionts in the deep terrestrial subsurface.</title>
        <authorList>
            <person name="Probst A.J."/>
            <person name="Ladd B."/>
            <person name="Jarett J.K."/>
            <person name="Geller-Mcgrath D.E."/>
            <person name="Sieber C.M.K."/>
            <person name="Emerson J.B."/>
            <person name="Anantharaman K."/>
            <person name="Thomas B.C."/>
            <person name="Malmstrom R."/>
            <person name="Stieglmeier M."/>
            <person name="Klingl A."/>
            <person name="Woyke T."/>
            <person name="Ryan C.M."/>
            <person name="Banfield J.F."/>
        </authorList>
    </citation>
    <scope>NUCLEOTIDE SEQUENCE [LARGE SCALE GENOMIC DNA]</scope>
</reference>
<organism evidence="2 3">
    <name type="scientific">candidate division WWE3 bacterium CG08_land_8_20_14_0_20_43_13</name>
    <dbReference type="NCBI Taxonomy" id="1975087"/>
    <lineage>
        <taxon>Bacteria</taxon>
        <taxon>Katanobacteria</taxon>
    </lineage>
</organism>
<accession>A0A2H0XAJ5</accession>
<keyword evidence="1" id="KW-0472">Membrane</keyword>
<dbReference type="AlphaFoldDB" id="A0A2H0XAJ5"/>
<gene>
    <name evidence="2" type="ORF">COT52_00570</name>
</gene>
<evidence type="ECO:0000256" key="1">
    <source>
        <dbReference type="SAM" id="Phobius"/>
    </source>
</evidence>
<protein>
    <submittedName>
        <fullName evidence="2">Uncharacterized protein</fullName>
    </submittedName>
</protein>